<dbReference type="RefSeq" id="WP_277567492.1">
    <property type="nucleotide sequence ID" value="NZ_JAPDHZ010000004.1"/>
</dbReference>
<evidence type="ECO:0000256" key="2">
    <source>
        <dbReference type="RuleBase" id="RU362039"/>
    </source>
</evidence>
<dbReference type="GO" id="GO:0046872">
    <property type="term" value="F:metal ion binding"/>
    <property type="evidence" value="ECO:0007669"/>
    <property type="project" value="UniProtKB-KW"/>
</dbReference>
<dbReference type="EC" id="3.1.4.-" evidence="2"/>
<dbReference type="SUPFAM" id="SSF56300">
    <property type="entry name" value="Metallo-dependent phosphatases"/>
    <property type="match status" value="1"/>
</dbReference>
<dbReference type="Proteomes" id="UP001153387">
    <property type="component" value="Unassembled WGS sequence"/>
</dbReference>
<protein>
    <recommendedName>
        <fullName evidence="2">Phosphoesterase</fullName>
        <ecNumber evidence="2">3.1.4.-</ecNumber>
    </recommendedName>
</protein>
<dbReference type="Pfam" id="PF12850">
    <property type="entry name" value="Metallophos_2"/>
    <property type="match status" value="1"/>
</dbReference>
<evidence type="ECO:0000313" key="4">
    <source>
        <dbReference type="EMBL" id="MDG0793762.1"/>
    </source>
</evidence>
<sequence>MKIVVVSDTHMPRMSKRLPTVLRHELADAEAIIHAGDWTRLAVYEALAAYAPVYGVIGNNDGPEIAAKFGMRKLLTLGGCRIGIVHGHGAALRTKTEAHAVAAFKEERPDAIVYGHSHIPVLRRDAKSGMLIFNPGSPTDKRRQAQFSFGIMEAVDGKLSARHVFYPDKG</sequence>
<dbReference type="GO" id="GO:0016787">
    <property type="term" value="F:hydrolase activity"/>
    <property type="evidence" value="ECO:0007669"/>
    <property type="project" value="UniProtKB-UniRule"/>
</dbReference>
<proteinExistence type="inferred from homology"/>
<accession>A0A9X4QPQ9</accession>
<name>A0A9X4QPQ9_9BACL</name>
<dbReference type="NCBIfam" id="TIGR00040">
    <property type="entry name" value="yfcE"/>
    <property type="match status" value="1"/>
</dbReference>
<evidence type="ECO:0000313" key="5">
    <source>
        <dbReference type="Proteomes" id="UP001153387"/>
    </source>
</evidence>
<keyword evidence="2" id="KW-0479">Metal-binding</keyword>
<evidence type="ECO:0000256" key="1">
    <source>
        <dbReference type="ARBA" id="ARBA00008950"/>
    </source>
</evidence>
<reference evidence="4 5" key="1">
    <citation type="submission" date="2022-10" db="EMBL/GenBank/DDBJ databases">
        <title>Comparative genomic analysis of Cohnella hashimotonis sp. nov., isolated from the International Space Station.</title>
        <authorList>
            <person name="Simpson A."/>
            <person name="Venkateswaran K."/>
        </authorList>
    </citation>
    <scope>NUCLEOTIDE SEQUENCE [LARGE SCALE GENOMIC DNA]</scope>
    <source>
        <strain evidence="4 5">DSM 18997</strain>
    </source>
</reference>
<dbReference type="InterPro" id="IPR024654">
    <property type="entry name" value="Calcineurin-like_PHP_lpxH"/>
</dbReference>
<keyword evidence="5" id="KW-1185">Reference proteome</keyword>
<comment type="similarity">
    <text evidence="1 2">Belongs to the metallophosphoesterase superfamily. YfcE family.</text>
</comment>
<organism evidence="4 5">
    <name type="scientific">Cohnella ginsengisoli</name>
    <dbReference type="NCBI Taxonomy" id="425004"/>
    <lineage>
        <taxon>Bacteria</taxon>
        <taxon>Bacillati</taxon>
        <taxon>Bacillota</taxon>
        <taxon>Bacilli</taxon>
        <taxon>Bacillales</taxon>
        <taxon>Paenibacillaceae</taxon>
        <taxon>Cohnella</taxon>
    </lineage>
</organism>
<dbReference type="PANTHER" id="PTHR11124">
    <property type="entry name" value="VACUOLAR SORTING PROTEIN VPS29"/>
    <property type="match status" value="1"/>
</dbReference>
<dbReference type="InterPro" id="IPR000979">
    <property type="entry name" value="Phosphodiesterase_MJ0936/Vps29"/>
</dbReference>
<gene>
    <name evidence="4" type="ORF">OMP38_25245</name>
</gene>
<comment type="cofactor">
    <cofactor evidence="2">
        <name>a divalent metal cation</name>
        <dbReference type="ChEBI" id="CHEBI:60240"/>
    </cofactor>
</comment>
<evidence type="ECO:0000259" key="3">
    <source>
        <dbReference type="Pfam" id="PF12850"/>
    </source>
</evidence>
<dbReference type="InterPro" id="IPR029052">
    <property type="entry name" value="Metallo-depent_PP-like"/>
</dbReference>
<dbReference type="AlphaFoldDB" id="A0A9X4QPQ9"/>
<dbReference type="Gene3D" id="3.60.21.10">
    <property type="match status" value="1"/>
</dbReference>
<dbReference type="EMBL" id="JAPDHZ010000004">
    <property type="protein sequence ID" value="MDG0793762.1"/>
    <property type="molecule type" value="Genomic_DNA"/>
</dbReference>
<feature type="domain" description="Calcineurin-like phosphoesterase" evidence="3">
    <location>
        <begin position="1"/>
        <end position="155"/>
    </location>
</feature>
<comment type="caution">
    <text evidence="4">The sequence shown here is derived from an EMBL/GenBank/DDBJ whole genome shotgun (WGS) entry which is preliminary data.</text>
</comment>